<reference evidence="4 5" key="1">
    <citation type="submission" date="2016-12" db="EMBL/GenBank/DDBJ databases">
        <title>Isolation and genomic insights into novel planktonic Zetaproteobacteria from stratified waters of the Chesapeake Bay.</title>
        <authorList>
            <person name="McAllister S.M."/>
            <person name="Kato S."/>
            <person name="Chan C.S."/>
            <person name="Chiu B.K."/>
            <person name="Field E.K."/>
        </authorList>
    </citation>
    <scope>NUCLEOTIDE SEQUENCE [LARGE SCALE GENOMIC DNA]</scope>
    <source>
        <strain evidence="4 5">CP-5</strain>
    </source>
</reference>
<evidence type="ECO:0000313" key="4">
    <source>
        <dbReference type="EMBL" id="ATX80514.1"/>
    </source>
</evidence>
<accession>A0A2K8L6C7</accession>
<evidence type="ECO:0000256" key="2">
    <source>
        <dbReference type="PROSITE-ProRule" id="PRU00626"/>
    </source>
</evidence>
<dbReference type="Gene3D" id="3.30.110.60">
    <property type="entry name" value="YhbY-like"/>
    <property type="match status" value="1"/>
</dbReference>
<dbReference type="PANTHER" id="PTHR40065:SF3">
    <property type="entry name" value="RNA-BINDING PROTEIN YHBY"/>
    <property type="match status" value="1"/>
</dbReference>
<protein>
    <submittedName>
        <fullName evidence="4">RNA-binding protein</fullName>
    </submittedName>
</protein>
<dbReference type="InterPro" id="IPR035920">
    <property type="entry name" value="YhbY-like_sf"/>
</dbReference>
<dbReference type="InterPro" id="IPR017924">
    <property type="entry name" value="RNA-binding_YhbY"/>
</dbReference>
<dbReference type="Pfam" id="PF01985">
    <property type="entry name" value="CRS1_YhbY"/>
    <property type="match status" value="1"/>
</dbReference>
<dbReference type="SUPFAM" id="SSF75471">
    <property type="entry name" value="YhbY-like"/>
    <property type="match status" value="1"/>
</dbReference>
<dbReference type="PANTHER" id="PTHR40065">
    <property type="entry name" value="RNA-BINDING PROTEIN YHBY"/>
    <property type="match status" value="1"/>
</dbReference>
<gene>
    <name evidence="4" type="ORF">Ga0123461_2108</name>
</gene>
<feature type="domain" description="CRM" evidence="3">
    <location>
        <begin position="1"/>
        <end position="92"/>
    </location>
</feature>
<organism evidence="4 5">
    <name type="scientific">Mariprofundus aestuarium</name>
    <dbReference type="NCBI Taxonomy" id="1921086"/>
    <lineage>
        <taxon>Bacteria</taxon>
        <taxon>Pseudomonadati</taxon>
        <taxon>Pseudomonadota</taxon>
        <taxon>Candidatius Mariprofundia</taxon>
        <taxon>Mariprofundales</taxon>
        <taxon>Mariprofundaceae</taxon>
        <taxon>Mariprofundus</taxon>
    </lineage>
</organism>
<dbReference type="InterPro" id="IPR001890">
    <property type="entry name" value="RNA-binding_CRM"/>
</dbReference>
<dbReference type="SMART" id="SM01103">
    <property type="entry name" value="CRS1_YhbY"/>
    <property type="match status" value="1"/>
</dbReference>
<name>A0A2K8L6C7_MARES</name>
<evidence type="ECO:0000259" key="3">
    <source>
        <dbReference type="PROSITE" id="PS51295"/>
    </source>
</evidence>
<dbReference type="OrthoDB" id="9797519at2"/>
<dbReference type="InterPro" id="IPR051925">
    <property type="entry name" value="RNA-binding_domain"/>
</dbReference>
<keyword evidence="1 2" id="KW-0694">RNA-binding</keyword>
<dbReference type="Proteomes" id="UP000231701">
    <property type="component" value="Chromosome"/>
</dbReference>
<dbReference type="AlphaFoldDB" id="A0A2K8L6C7"/>
<dbReference type="GO" id="GO:0003723">
    <property type="term" value="F:RNA binding"/>
    <property type="evidence" value="ECO:0007669"/>
    <property type="project" value="UniProtKB-UniRule"/>
</dbReference>
<dbReference type="RefSeq" id="WP_100278271.1">
    <property type="nucleotide sequence ID" value="NZ_CP018799.1"/>
</dbReference>
<proteinExistence type="predicted"/>
<dbReference type="PROSITE" id="PS51295">
    <property type="entry name" value="CRM"/>
    <property type="match status" value="1"/>
</dbReference>
<dbReference type="KEGG" id="maes:Ga0123461_2108"/>
<sequence>MALTNKEIKALKSEAHHLKPVIRIGQKGVTENLIQETELALEIHELIKVHIAIDDRDARKEAGQAVAAKTGSEIVTAIGKTCTLYRKRKGDS</sequence>
<keyword evidence="5" id="KW-1185">Reference proteome</keyword>
<evidence type="ECO:0000313" key="5">
    <source>
        <dbReference type="Proteomes" id="UP000231701"/>
    </source>
</evidence>
<evidence type="ECO:0000256" key="1">
    <source>
        <dbReference type="ARBA" id="ARBA00022884"/>
    </source>
</evidence>
<dbReference type="EMBL" id="CP018799">
    <property type="protein sequence ID" value="ATX80514.1"/>
    <property type="molecule type" value="Genomic_DNA"/>
</dbReference>
<dbReference type="NCBIfam" id="TIGR00253">
    <property type="entry name" value="RNA_bind_YhbY"/>
    <property type="match status" value="1"/>
</dbReference>